<accession>A0AAW4AN76</accession>
<comment type="caution">
    <text evidence="1">The sequence shown here is derived from an EMBL/GenBank/DDBJ whole genome shotgun (WGS) entry which is preliminary data.</text>
</comment>
<evidence type="ECO:0000313" key="2">
    <source>
        <dbReference type="Proteomes" id="UP000722957"/>
    </source>
</evidence>
<proteinExistence type="predicted"/>
<dbReference type="AlphaFoldDB" id="A0AAW4AN76"/>
<gene>
    <name evidence="1" type="ORF">EAY07_03010</name>
</gene>
<dbReference type="EMBL" id="RDOM01000009">
    <property type="protein sequence ID" value="MBF4271026.1"/>
    <property type="molecule type" value="Genomic_DNA"/>
</dbReference>
<organism evidence="1 2">
    <name type="scientific">Vibrio anguillarum</name>
    <name type="common">Listonella anguillarum</name>
    <dbReference type="NCBI Taxonomy" id="55601"/>
    <lineage>
        <taxon>Bacteria</taxon>
        <taxon>Pseudomonadati</taxon>
        <taxon>Pseudomonadota</taxon>
        <taxon>Gammaproteobacteria</taxon>
        <taxon>Vibrionales</taxon>
        <taxon>Vibrionaceae</taxon>
        <taxon>Vibrio</taxon>
    </lineage>
</organism>
<sequence length="98" mass="11252">MPKQYPLEINNVGGDTYIVMSKGHHDIHEFMQKVREDGYEWPLGMPKHVWIKATPDRSGESICVYHVVKECTRGAFPATYSWESSGDDLYHSGNNNEH</sequence>
<reference evidence="1 2" key="1">
    <citation type="journal article" date="2021" name="PeerJ">
        <title>Analysis of 44 Vibrio anguillarum genomes reveals high genetic diversity.</title>
        <authorList>
            <person name="Hansen M.J."/>
            <person name="Dalsgaard I."/>
        </authorList>
    </citation>
    <scope>NUCLEOTIDE SEQUENCE [LARGE SCALE GENOMIC DNA]</scope>
    <source>
        <strain evidence="1 2">17-16730-2A</strain>
    </source>
</reference>
<evidence type="ECO:0000313" key="1">
    <source>
        <dbReference type="EMBL" id="MBF4271026.1"/>
    </source>
</evidence>
<dbReference type="Proteomes" id="UP000722957">
    <property type="component" value="Unassembled WGS sequence"/>
</dbReference>
<dbReference type="KEGG" id="vau:VANGNB10_cI1653"/>
<name>A0AAW4AN76_VIBAN</name>
<dbReference type="RefSeq" id="WP_052131896.1">
    <property type="nucleotide sequence ID" value="NZ_CP020534.1"/>
</dbReference>
<protein>
    <submittedName>
        <fullName evidence="1">Uncharacterized protein</fullName>
    </submittedName>
</protein>